<comment type="similarity">
    <text evidence="3 11">Belongs to the long-chain O-acyltransferase family.</text>
</comment>
<dbReference type="Gene3D" id="3.30.559.30">
    <property type="entry name" value="Nonribosomal peptide synthetase, condensation domain"/>
    <property type="match status" value="1"/>
</dbReference>
<evidence type="ECO:0000313" key="15">
    <source>
        <dbReference type="Proteomes" id="UP001229081"/>
    </source>
</evidence>
<organism evidence="14 15">
    <name type="scientific">Mycobacterium paragordonae</name>
    <dbReference type="NCBI Taxonomy" id="1389713"/>
    <lineage>
        <taxon>Bacteria</taxon>
        <taxon>Bacillati</taxon>
        <taxon>Actinomycetota</taxon>
        <taxon>Actinomycetes</taxon>
        <taxon>Mycobacteriales</taxon>
        <taxon>Mycobacteriaceae</taxon>
        <taxon>Mycobacterium</taxon>
    </lineage>
</organism>
<evidence type="ECO:0000256" key="9">
    <source>
        <dbReference type="ARBA" id="ARBA00023315"/>
    </source>
</evidence>
<comment type="catalytic activity">
    <reaction evidence="10 11">
        <text>an acyl-CoA + a 1,2-diacyl-sn-glycerol = a triacyl-sn-glycerol + CoA</text>
        <dbReference type="Rhea" id="RHEA:10868"/>
        <dbReference type="ChEBI" id="CHEBI:17815"/>
        <dbReference type="ChEBI" id="CHEBI:57287"/>
        <dbReference type="ChEBI" id="CHEBI:58342"/>
        <dbReference type="ChEBI" id="CHEBI:64615"/>
        <dbReference type="EC" id="2.3.1.20"/>
    </reaction>
</comment>
<dbReference type="Proteomes" id="UP001229081">
    <property type="component" value="Unassembled WGS sequence"/>
</dbReference>
<evidence type="ECO:0000256" key="11">
    <source>
        <dbReference type="RuleBase" id="RU361241"/>
    </source>
</evidence>
<dbReference type="Gene3D" id="3.30.559.10">
    <property type="entry name" value="Chloramphenicol acetyltransferase-like domain"/>
    <property type="match status" value="1"/>
</dbReference>
<name>A0AAJ1S3T6_9MYCO</name>
<dbReference type="GO" id="GO:0051701">
    <property type="term" value="P:biological process involved in interaction with host"/>
    <property type="evidence" value="ECO:0007669"/>
    <property type="project" value="TreeGrafter"/>
</dbReference>
<keyword evidence="9 11" id="KW-0012">Acyltransferase</keyword>
<dbReference type="GO" id="GO:0001666">
    <property type="term" value="P:response to hypoxia"/>
    <property type="evidence" value="ECO:0007669"/>
    <property type="project" value="TreeGrafter"/>
</dbReference>
<evidence type="ECO:0000259" key="13">
    <source>
        <dbReference type="Pfam" id="PF06974"/>
    </source>
</evidence>
<evidence type="ECO:0000256" key="10">
    <source>
        <dbReference type="ARBA" id="ARBA00048109"/>
    </source>
</evidence>
<comment type="pathway">
    <text evidence="1 11">Glycerolipid metabolism; triacylglycerol biosynthesis.</text>
</comment>
<dbReference type="GO" id="GO:0004144">
    <property type="term" value="F:diacylglycerol O-acyltransferase activity"/>
    <property type="evidence" value="ECO:0007669"/>
    <property type="project" value="UniProtKB-EC"/>
</dbReference>
<keyword evidence="8 11" id="KW-0443">Lipid metabolism</keyword>
<dbReference type="Pfam" id="PF06974">
    <property type="entry name" value="WS_DGAT_C"/>
    <property type="match status" value="1"/>
</dbReference>
<feature type="domain" description="O-acyltransferase WSD1-like N-terminal" evidence="12">
    <location>
        <begin position="4"/>
        <end position="254"/>
    </location>
</feature>
<dbReference type="EC" id="2.3.1.20" evidence="4 11"/>
<evidence type="ECO:0000256" key="1">
    <source>
        <dbReference type="ARBA" id="ARBA00004771"/>
    </source>
</evidence>
<comment type="caution">
    <text evidence="14">The sequence shown here is derived from an EMBL/GenBank/DDBJ whole genome shotgun (WGS) entry which is preliminary data.</text>
</comment>
<evidence type="ECO:0000256" key="5">
    <source>
        <dbReference type="ARBA" id="ARBA00022516"/>
    </source>
</evidence>
<reference evidence="14" key="1">
    <citation type="submission" date="2023-06" db="EMBL/GenBank/DDBJ databases">
        <title>Identification of two novel mycobacterium reveal diversities and complexities of Mycobacterium gordonae clade.</title>
        <authorList>
            <person name="Matsumoto Y."/>
            <person name="Nakamura S."/>
            <person name="Motooka D."/>
            <person name="Fukushima K."/>
        </authorList>
    </citation>
    <scope>NUCLEOTIDE SEQUENCE</scope>
    <source>
        <strain evidence="14">TY812</strain>
    </source>
</reference>
<dbReference type="GO" id="GO:0071731">
    <property type="term" value="P:response to nitric oxide"/>
    <property type="evidence" value="ECO:0007669"/>
    <property type="project" value="TreeGrafter"/>
</dbReference>
<dbReference type="PANTHER" id="PTHR31650">
    <property type="entry name" value="O-ACYLTRANSFERASE (WSD1-LIKE) FAMILY PROTEIN"/>
    <property type="match status" value="1"/>
</dbReference>
<evidence type="ECO:0000259" key="12">
    <source>
        <dbReference type="Pfam" id="PF03007"/>
    </source>
</evidence>
<proteinExistence type="inferred from homology"/>
<dbReference type="GO" id="GO:0006071">
    <property type="term" value="P:glycerol metabolic process"/>
    <property type="evidence" value="ECO:0007669"/>
    <property type="project" value="UniProtKB-KW"/>
</dbReference>
<dbReference type="InterPro" id="IPR014292">
    <property type="entry name" value="Acyl_transf_WS/DGAT"/>
</dbReference>
<dbReference type="InterPro" id="IPR045034">
    <property type="entry name" value="O-acyltransferase_WSD1-like"/>
</dbReference>
<accession>A0AAJ1S3T6</accession>
<evidence type="ECO:0000256" key="3">
    <source>
        <dbReference type="ARBA" id="ARBA00009587"/>
    </source>
</evidence>
<dbReference type="GO" id="GO:0005886">
    <property type="term" value="C:plasma membrane"/>
    <property type="evidence" value="ECO:0007669"/>
    <property type="project" value="TreeGrafter"/>
</dbReference>
<evidence type="ECO:0000256" key="8">
    <source>
        <dbReference type="ARBA" id="ARBA00023098"/>
    </source>
</evidence>
<evidence type="ECO:0000256" key="4">
    <source>
        <dbReference type="ARBA" id="ARBA00013244"/>
    </source>
</evidence>
<keyword evidence="6 11" id="KW-0808">Transferase</keyword>
<dbReference type="InterPro" id="IPR009721">
    <property type="entry name" value="O-acyltransferase_WSD1_C"/>
</dbReference>
<evidence type="ECO:0000256" key="6">
    <source>
        <dbReference type="ARBA" id="ARBA00022679"/>
    </source>
</evidence>
<sequence length="444" mass="47272">MDLMSPVESMMLLAESPGHPMHVAGLQLFQTPAGAGPEFVRDYCQALRTSDEVAPLFAKRPAGLNLAWAAATDVDLDYHVRHSALPRPGRVRELLELTSRLHSGMLDRHRPLWETHVIEGLADGRFAVYTKIHHALVDGISAINLLQGSLNADALDETIRAPWSVPRPADDPSPSSRRQTLTRAVKSIPGLGTSTLGLARSALLEQQLTLPFRAPRTMLNVPIGGARRCAAQSWSMQRIKDVKNAAGVTVNDVVLAMCAGALREYLTDQNALPDKPLVAMVPVSLRTAGESAGGNAVTAVLANLATHLDDPAARLVTISSSMRTNKAVLAGLPRPQAIALGMMLLSPVVLGGVIGTAATPPPFNLCISNVPGARNPLYANGARLEGSYPMSIAANGQALNITLVGSDDRLDFGLVGCRRAVPHLQRLLAHLETSLKDLERAVGL</sequence>
<dbReference type="InterPro" id="IPR004255">
    <property type="entry name" value="O-acyltransferase_WSD1_N"/>
</dbReference>
<comment type="pathway">
    <text evidence="2">Lipid metabolism.</text>
</comment>
<evidence type="ECO:0000256" key="7">
    <source>
        <dbReference type="ARBA" id="ARBA00022798"/>
    </source>
</evidence>
<evidence type="ECO:0000256" key="2">
    <source>
        <dbReference type="ARBA" id="ARBA00005189"/>
    </source>
</evidence>
<dbReference type="GO" id="GO:0019432">
    <property type="term" value="P:triglyceride biosynthetic process"/>
    <property type="evidence" value="ECO:0007669"/>
    <property type="project" value="TreeGrafter"/>
</dbReference>
<dbReference type="Pfam" id="PF03007">
    <property type="entry name" value="WS_DGAT_cat"/>
    <property type="match status" value="1"/>
</dbReference>
<dbReference type="InterPro" id="IPR023213">
    <property type="entry name" value="CAT-like_dom_sf"/>
</dbReference>
<gene>
    <name evidence="14" type="ORF">QXL92_18665</name>
</gene>
<evidence type="ECO:0000313" key="14">
    <source>
        <dbReference type="EMBL" id="MDP7736768.1"/>
    </source>
</evidence>
<keyword evidence="7 11" id="KW-0319">Glycerol metabolism</keyword>
<keyword evidence="5 11" id="KW-0444">Lipid biosynthesis</keyword>
<dbReference type="RefSeq" id="WP_166433815.1">
    <property type="nucleotide sequence ID" value="NZ_JAUFSA010000001.1"/>
</dbReference>
<dbReference type="AlphaFoldDB" id="A0AAJ1S3T6"/>
<dbReference type="NCBIfam" id="TIGR02946">
    <property type="entry name" value="acyl_WS_DGAT"/>
    <property type="match status" value="1"/>
</dbReference>
<dbReference type="SUPFAM" id="SSF52777">
    <property type="entry name" value="CoA-dependent acyltransferases"/>
    <property type="match status" value="2"/>
</dbReference>
<protein>
    <recommendedName>
        <fullName evidence="4 11">Diacylglycerol O-acyltransferase</fullName>
        <ecNumber evidence="4 11">2.3.1.20</ecNumber>
    </recommendedName>
</protein>
<dbReference type="PANTHER" id="PTHR31650:SF1">
    <property type="entry name" value="WAX ESTER SYNTHASE_DIACYLGLYCEROL ACYLTRANSFERASE 4-RELATED"/>
    <property type="match status" value="1"/>
</dbReference>
<dbReference type="EMBL" id="JAUFSA010000001">
    <property type="protein sequence ID" value="MDP7736768.1"/>
    <property type="molecule type" value="Genomic_DNA"/>
</dbReference>
<feature type="domain" description="O-acyltransferase WSD1 C-terminal" evidence="13">
    <location>
        <begin position="294"/>
        <end position="438"/>
    </location>
</feature>